<dbReference type="InterPro" id="IPR010390">
    <property type="entry name" value="ABC-2_transporter-like"/>
</dbReference>
<evidence type="ECO:0000313" key="3">
    <source>
        <dbReference type="Proteomes" id="UP000186588"/>
    </source>
</evidence>
<feature type="transmembrane region" description="Helical" evidence="1">
    <location>
        <begin position="175"/>
        <end position="194"/>
    </location>
</feature>
<dbReference type="RefSeq" id="WP_094750754.1">
    <property type="nucleotide sequence ID" value="NZ_BDDX01000005.1"/>
</dbReference>
<proteinExistence type="predicted"/>
<reference evidence="2 3" key="1">
    <citation type="journal article" date="2016" name="Syst. Appl. Microbiol.">
        <title>Genomic characterization of a fructophilic bee symbiont Lactobacillus kunkeei reveals its niche-specific adaptation.</title>
        <authorList>
            <person name="Maeno S."/>
            <person name="Tanizawa Y."/>
            <person name="Kanesaki Y."/>
            <person name="Kubota E."/>
            <person name="Kumar H."/>
            <person name="Dicks L."/>
            <person name="Salminen S."/>
            <person name="Nakagawa J."/>
            <person name="Arita M."/>
            <person name="Endo A."/>
        </authorList>
    </citation>
    <scope>NUCLEOTIDE SEQUENCE [LARGE SCALE GENOMIC DNA]</scope>
    <source>
        <strain evidence="2 3">FF30-6</strain>
    </source>
</reference>
<feature type="transmembrane region" description="Helical" evidence="1">
    <location>
        <begin position="224"/>
        <end position="245"/>
    </location>
</feature>
<dbReference type="EMBL" id="BDDX01000005">
    <property type="protein sequence ID" value="GAT90566.1"/>
    <property type="molecule type" value="Genomic_DNA"/>
</dbReference>
<organism evidence="2 3">
    <name type="scientific">Apilactobacillus kunkeei</name>
    <dbReference type="NCBI Taxonomy" id="148814"/>
    <lineage>
        <taxon>Bacteria</taxon>
        <taxon>Bacillati</taxon>
        <taxon>Bacillota</taxon>
        <taxon>Bacilli</taxon>
        <taxon>Lactobacillales</taxon>
        <taxon>Lactobacillaceae</taxon>
        <taxon>Apilactobacillus</taxon>
    </lineage>
</organism>
<dbReference type="PANTHER" id="PTHR36832:SF1">
    <property type="entry name" value="SLR1174 PROTEIN"/>
    <property type="match status" value="1"/>
</dbReference>
<dbReference type="PANTHER" id="PTHR36832">
    <property type="entry name" value="SLR1174 PROTEIN-RELATED"/>
    <property type="match status" value="1"/>
</dbReference>
<feature type="transmembrane region" description="Helical" evidence="1">
    <location>
        <begin position="62"/>
        <end position="81"/>
    </location>
</feature>
<name>A0A1L8CHA3_9LACO</name>
<feature type="transmembrane region" description="Helical" evidence="1">
    <location>
        <begin position="21"/>
        <end position="42"/>
    </location>
</feature>
<accession>A0A1L8CHA3</accession>
<comment type="caution">
    <text evidence="2">The sequence shown here is derived from an EMBL/GenBank/DDBJ whole genome shotgun (WGS) entry which is preliminary data.</text>
</comment>
<dbReference type="AlphaFoldDB" id="A0A1L8CHA3"/>
<keyword evidence="1" id="KW-0812">Transmembrane</keyword>
<dbReference type="Proteomes" id="UP000186588">
    <property type="component" value="Unassembled WGS sequence"/>
</dbReference>
<protein>
    <submittedName>
        <fullName evidence="2">ABC transporter permease protein</fullName>
    </submittedName>
</protein>
<evidence type="ECO:0000256" key="1">
    <source>
        <dbReference type="SAM" id="Phobius"/>
    </source>
</evidence>
<feature type="transmembrane region" description="Helical" evidence="1">
    <location>
        <begin position="139"/>
        <end position="163"/>
    </location>
</feature>
<evidence type="ECO:0000313" key="2">
    <source>
        <dbReference type="EMBL" id="GAT90566.1"/>
    </source>
</evidence>
<keyword evidence="1" id="KW-1133">Transmembrane helix</keyword>
<feature type="transmembrane region" description="Helical" evidence="1">
    <location>
        <begin position="113"/>
        <end position="133"/>
    </location>
</feature>
<dbReference type="Pfam" id="PF06182">
    <property type="entry name" value="ABC2_membrane_6"/>
    <property type="match status" value="1"/>
</dbReference>
<gene>
    <name evidence="2" type="ORF">FF306_00667</name>
</gene>
<keyword evidence="1" id="KW-0472">Membrane</keyword>
<sequence length="257" mass="29619">MKYITSALNGLVNVTIFKSNLIISIFSRIVQVCLAILTWNAIYDGSNHRYIGGYSRPEMFKYLILTSLLFLLFTMEPVFNLSKRVKDGTISAWIIRPISINLESLSTFVGSKILFICIMIVYLLAVGGSYVSYVIVNVLYFVLSIILWHELMYLIGLLSFWLIQMWPLEPIINAFYLFLGGLLFPLSLLPHYFYEVVRFSPFSLVSSDLIQVVLNVNNVNLSNYIYIFSIIVWYLLLRFFSIMLFKNGIKKFEGVGI</sequence>